<comment type="cofactor">
    <cofactor evidence="1">
        <name>Fe(2+)</name>
        <dbReference type="ChEBI" id="CHEBI:29033"/>
    </cofactor>
</comment>
<evidence type="ECO:0000256" key="6">
    <source>
        <dbReference type="ARBA" id="ARBA00023004"/>
    </source>
</evidence>
<dbReference type="Proteomes" id="UP000636709">
    <property type="component" value="Unassembled WGS sequence"/>
</dbReference>
<dbReference type="Pfam" id="PF07847">
    <property type="entry name" value="PCO_ADO"/>
    <property type="match status" value="1"/>
</dbReference>
<feature type="compositionally biased region" description="Basic and acidic residues" evidence="8">
    <location>
        <begin position="30"/>
        <end position="46"/>
    </location>
</feature>
<dbReference type="OrthoDB" id="271433at2759"/>
<dbReference type="EC" id="1.13.11.20" evidence="3"/>
<evidence type="ECO:0000256" key="8">
    <source>
        <dbReference type="SAM" id="MobiDB-lite"/>
    </source>
</evidence>
<dbReference type="SUPFAM" id="SSF51182">
    <property type="entry name" value="RmlC-like cupins"/>
    <property type="match status" value="1"/>
</dbReference>
<feature type="compositionally biased region" description="Low complexity" evidence="8">
    <location>
        <begin position="17"/>
        <end position="28"/>
    </location>
</feature>
<dbReference type="GO" id="GO:0046872">
    <property type="term" value="F:metal ion binding"/>
    <property type="evidence" value="ECO:0007669"/>
    <property type="project" value="UniProtKB-KW"/>
</dbReference>
<evidence type="ECO:0000313" key="10">
    <source>
        <dbReference type="Proteomes" id="UP000636709"/>
    </source>
</evidence>
<dbReference type="GO" id="GO:0017172">
    <property type="term" value="F:cysteine dioxygenase activity"/>
    <property type="evidence" value="ECO:0007669"/>
    <property type="project" value="UniProtKB-EC"/>
</dbReference>
<comment type="caution">
    <text evidence="9">The sequence shown here is derived from an EMBL/GenBank/DDBJ whole genome shotgun (WGS) entry which is preliminary data.</text>
</comment>
<evidence type="ECO:0000256" key="2">
    <source>
        <dbReference type="ARBA" id="ARBA00006622"/>
    </source>
</evidence>
<evidence type="ECO:0000313" key="9">
    <source>
        <dbReference type="EMBL" id="KAF8681685.1"/>
    </source>
</evidence>
<dbReference type="InterPro" id="IPR012864">
    <property type="entry name" value="PCO/ADO"/>
</dbReference>
<feature type="compositionally biased region" description="Basic and acidic residues" evidence="8">
    <location>
        <begin position="54"/>
        <end position="64"/>
    </location>
</feature>
<dbReference type="CDD" id="cd20289">
    <property type="entry name" value="cupin_ADO"/>
    <property type="match status" value="1"/>
</dbReference>
<dbReference type="EMBL" id="JACEFO010002109">
    <property type="protein sequence ID" value="KAF8681685.1"/>
    <property type="molecule type" value="Genomic_DNA"/>
</dbReference>
<keyword evidence="6" id="KW-0408">Iron</keyword>
<dbReference type="InterPro" id="IPR014710">
    <property type="entry name" value="RmlC-like_jellyroll"/>
</dbReference>
<feature type="region of interest" description="Disordered" evidence="8">
    <location>
        <begin position="1"/>
        <end position="88"/>
    </location>
</feature>
<comment type="similarity">
    <text evidence="2">Belongs to the cysteine dioxygenase family.</text>
</comment>
<dbReference type="GO" id="GO:0070483">
    <property type="term" value="P:detection of hypoxia"/>
    <property type="evidence" value="ECO:0007669"/>
    <property type="project" value="UniProtKB-ARBA"/>
</dbReference>
<comment type="catalytic activity">
    <reaction evidence="7">
        <text>L-cysteine + O2 = 3-sulfino-L-alanine + H(+)</text>
        <dbReference type="Rhea" id="RHEA:20441"/>
        <dbReference type="ChEBI" id="CHEBI:15378"/>
        <dbReference type="ChEBI" id="CHEBI:15379"/>
        <dbReference type="ChEBI" id="CHEBI:35235"/>
        <dbReference type="ChEBI" id="CHEBI:61085"/>
        <dbReference type="EC" id="1.13.11.20"/>
    </reaction>
    <physiologicalReaction direction="left-to-right" evidence="7">
        <dbReference type="Rhea" id="RHEA:20442"/>
    </physiologicalReaction>
</comment>
<proteinExistence type="inferred from homology"/>
<evidence type="ECO:0000256" key="7">
    <source>
        <dbReference type="ARBA" id="ARBA00024284"/>
    </source>
</evidence>
<organism evidence="9 10">
    <name type="scientific">Digitaria exilis</name>
    <dbReference type="NCBI Taxonomy" id="1010633"/>
    <lineage>
        <taxon>Eukaryota</taxon>
        <taxon>Viridiplantae</taxon>
        <taxon>Streptophyta</taxon>
        <taxon>Embryophyta</taxon>
        <taxon>Tracheophyta</taxon>
        <taxon>Spermatophyta</taxon>
        <taxon>Magnoliopsida</taxon>
        <taxon>Liliopsida</taxon>
        <taxon>Poales</taxon>
        <taxon>Poaceae</taxon>
        <taxon>PACMAD clade</taxon>
        <taxon>Panicoideae</taxon>
        <taxon>Panicodae</taxon>
        <taxon>Paniceae</taxon>
        <taxon>Anthephorinae</taxon>
        <taxon>Digitaria</taxon>
    </lineage>
</organism>
<evidence type="ECO:0000256" key="5">
    <source>
        <dbReference type="ARBA" id="ARBA00023002"/>
    </source>
</evidence>
<dbReference type="Gramene" id="Dexi9B01G0013730.1">
    <property type="protein sequence ID" value="Dexi9B01G0013730.1:cds"/>
    <property type="gene ID" value="Dexi9B01G0013730"/>
</dbReference>
<dbReference type="InterPro" id="IPR011051">
    <property type="entry name" value="RmlC_Cupin_sf"/>
</dbReference>
<keyword evidence="4" id="KW-0479">Metal-binding</keyword>
<name>A0A835B0J2_9POAL</name>
<evidence type="ECO:0000256" key="4">
    <source>
        <dbReference type="ARBA" id="ARBA00022723"/>
    </source>
</evidence>
<evidence type="ECO:0000256" key="3">
    <source>
        <dbReference type="ARBA" id="ARBA00013133"/>
    </source>
</evidence>
<protein>
    <recommendedName>
        <fullName evidence="3">cysteine dioxygenase</fullName>
        <ecNumber evidence="3">1.13.11.20</ecNumber>
    </recommendedName>
</protein>
<keyword evidence="10" id="KW-1185">Reference proteome</keyword>
<evidence type="ECO:0000256" key="1">
    <source>
        <dbReference type="ARBA" id="ARBA00001954"/>
    </source>
</evidence>
<reference evidence="9" key="1">
    <citation type="submission" date="2020-07" db="EMBL/GenBank/DDBJ databases">
        <title>Genome sequence and genetic diversity analysis of an under-domesticated orphan crop, white fonio (Digitaria exilis).</title>
        <authorList>
            <person name="Bennetzen J.L."/>
            <person name="Chen S."/>
            <person name="Ma X."/>
            <person name="Wang X."/>
            <person name="Yssel A.E.J."/>
            <person name="Chaluvadi S.R."/>
            <person name="Johnson M."/>
            <person name="Gangashetty P."/>
            <person name="Hamidou F."/>
            <person name="Sanogo M.D."/>
            <person name="Zwaenepoel A."/>
            <person name="Wallace J."/>
            <person name="Van De Peer Y."/>
            <person name="Van Deynze A."/>
        </authorList>
    </citation>
    <scope>NUCLEOTIDE SEQUENCE</scope>
    <source>
        <tissue evidence="9">Leaves</tissue>
    </source>
</reference>
<dbReference type="AlphaFoldDB" id="A0A835B0J2"/>
<dbReference type="Gene3D" id="2.60.120.10">
    <property type="entry name" value="Jelly Rolls"/>
    <property type="match status" value="1"/>
</dbReference>
<dbReference type="PANTHER" id="PTHR22966">
    <property type="entry name" value="2-AMINOETHANETHIOL DIOXYGENASE"/>
    <property type="match status" value="1"/>
</dbReference>
<gene>
    <name evidence="9" type="ORF">HU200_045115</name>
</gene>
<sequence>MTGKNAAGMKAVKEEAATASAAAQEATSPIREHGDEPMDSARKLEEEAQVGAETRLRREEEESARKKRKRDAADPAVIQRTEGASASASTAAAAAAATGQRSDDALPRCRCSLRLSLSPLQRLLDACRRVFDGSSTPPTSAIVPYIQGLMEKIGPHDVGLTQELNFFHKMNAAGRQNPPIITCKTIHDSSNFTIAVFFLPLRAVMPLHDHPGMTVFSKLLVGSAHVEAYDWVRPRVSGWGSARLAEKVLDHDVTEASKTWVLFPDSGGNMPRFAAGEETHCAFLDVLAPPYSSTEERDCTYYKDIPYKPCRCALKSGLLDDAQRHGRPLAWLEEVAEPDLRITNLPYQGPAVF</sequence>
<dbReference type="PANTHER" id="PTHR22966:SF70">
    <property type="entry name" value="CYSTEINE DIOXYGENASE"/>
    <property type="match status" value="1"/>
</dbReference>
<accession>A0A835B0J2</accession>
<keyword evidence="5" id="KW-0560">Oxidoreductase</keyword>